<proteinExistence type="inferred from homology"/>
<feature type="domain" description="RING-type" evidence="15">
    <location>
        <begin position="40"/>
        <end position="80"/>
    </location>
</feature>
<evidence type="ECO:0000256" key="2">
    <source>
        <dbReference type="ARBA" id="ARBA00022490"/>
    </source>
</evidence>
<accession>A0A9Q1D9W1</accession>
<dbReference type="GO" id="GO:0043122">
    <property type="term" value="P:regulation of canonical NF-kappaB signal transduction"/>
    <property type="evidence" value="ECO:0007669"/>
    <property type="project" value="TreeGrafter"/>
</dbReference>
<dbReference type="GO" id="GO:0006915">
    <property type="term" value="P:apoptotic process"/>
    <property type="evidence" value="ECO:0007669"/>
    <property type="project" value="UniProtKB-KW"/>
</dbReference>
<dbReference type="InterPro" id="IPR013083">
    <property type="entry name" value="Znf_RING/FYVE/PHD"/>
</dbReference>
<evidence type="ECO:0000256" key="5">
    <source>
        <dbReference type="ARBA" id="ARBA00022723"/>
    </source>
</evidence>
<keyword evidence="6" id="KW-0677">Repeat</keyword>
<dbReference type="GO" id="GO:0007165">
    <property type="term" value="P:signal transduction"/>
    <property type="evidence" value="ECO:0007669"/>
    <property type="project" value="InterPro"/>
</dbReference>
<dbReference type="InterPro" id="IPR008974">
    <property type="entry name" value="TRAF-like"/>
</dbReference>
<evidence type="ECO:0000313" key="19">
    <source>
        <dbReference type="Proteomes" id="UP001152803"/>
    </source>
</evidence>
<evidence type="ECO:0000259" key="17">
    <source>
        <dbReference type="PROSITE" id="PS50145"/>
    </source>
</evidence>
<dbReference type="CDD" id="cd23125">
    <property type="entry name" value="RING-HC_TRAF1-like"/>
    <property type="match status" value="1"/>
</dbReference>
<evidence type="ECO:0000259" key="16">
    <source>
        <dbReference type="PROSITE" id="PS50144"/>
    </source>
</evidence>
<dbReference type="InterPro" id="IPR049441">
    <property type="entry name" value="TRAF2_Znf"/>
</dbReference>
<evidence type="ECO:0000256" key="14">
    <source>
        <dbReference type="SAM" id="MobiDB-lite"/>
    </source>
</evidence>
<evidence type="ECO:0000256" key="4">
    <source>
        <dbReference type="ARBA" id="ARBA00022703"/>
    </source>
</evidence>
<dbReference type="InterPro" id="IPR049342">
    <property type="entry name" value="TRAF1-6_MATH_dom"/>
</dbReference>
<dbReference type="PANTHER" id="PTHR10131:SF96">
    <property type="entry name" value="TNF RECEPTOR-ASSOCIATED FACTOR 1"/>
    <property type="match status" value="1"/>
</dbReference>
<feature type="domain" description="MATH" evidence="16">
    <location>
        <begin position="403"/>
        <end position="549"/>
    </location>
</feature>
<evidence type="ECO:0000256" key="9">
    <source>
        <dbReference type="ARBA" id="ARBA00022843"/>
    </source>
</evidence>
<dbReference type="OrthoDB" id="6499288at2759"/>
<dbReference type="GO" id="GO:0005164">
    <property type="term" value="F:tumor necrosis factor receptor binding"/>
    <property type="evidence" value="ECO:0007669"/>
    <property type="project" value="UniProtKB-UniRule"/>
</dbReference>
<dbReference type="Pfam" id="PF21341">
    <property type="entry name" value="TRAF2_zf"/>
    <property type="match status" value="1"/>
</dbReference>
<dbReference type="SMART" id="SM00061">
    <property type="entry name" value="MATH"/>
    <property type="match status" value="1"/>
</dbReference>
<dbReference type="GO" id="GO:0008270">
    <property type="term" value="F:zinc ion binding"/>
    <property type="evidence" value="ECO:0007669"/>
    <property type="project" value="UniProtKB-UniRule"/>
</dbReference>
<dbReference type="PROSITE" id="PS00518">
    <property type="entry name" value="ZF_RING_1"/>
    <property type="match status" value="1"/>
</dbReference>
<dbReference type="Proteomes" id="UP001152803">
    <property type="component" value="Unassembled WGS sequence"/>
</dbReference>
<comment type="caution">
    <text evidence="18">The sequence shown here is derived from an EMBL/GenBank/DDBJ whole genome shotgun (WGS) entry which is preliminary data.</text>
</comment>
<feature type="domain" description="TRAF-type" evidence="17">
    <location>
        <begin position="132"/>
        <end position="184"/>
    </location>
</feature>
<dbReference type="PIRSF" id="PIRSF015614">
    <property type="entry name" value="TRAF"/>
    <property type="match status" value="1"/>
</dbReference>
<feature type="region of interest" description="Disordered" evidence="14">
    <location>
        <begin position="186"/>
        <end position="213"/>
    </location>
</feature>
<evidence type="ECO:0000313" key="18">
    <source>
        <dbReference type="EMBL" id="KAJ8263506.1"/>
    </source>
</evidence>
<evidence type="ECO:0000256" key="13">
    <source>
        <dbReference type="SAM" id="Coils"/>
    </source>
</evidence>
<keyword evidence="2 11" id="KW-0963">Cytoplasm</keyword>
<dbReference type="InterPro" id="IPR001293">
    <property type="entry name" value="Znf_TRAF"/>
</dbReference>
<dbReference type="AlphaFoldDB" id="A0A9Q1D9W1"/>
<dbReference type="InterPro" id="IPR001841">
    <property type="entry name" value="Znf_RING"/>
</dbReference>
<dbReference type="PANTHER" id="PTHR10131">
    <property type="entry name" value="TNF RECEPTOR ASSOCIATED FACTOR"/>
    <property type="match status" value="1"/>
</dbReference>
<dbReference type="Gene3D" id="3.30.40.10">
    <property type="entry name" value="Zinc/RING finger domain, C3HC4 (zinc finger)"/>
    <property type="match status" value="1"/>
</dbReference>
<evidence type="ECO:0000256" key="3">
    <source>
        <dbReference type="ARBA" id="ARBA00022499"/>
    </source>
</evidence>
<gene>
    <name evidence="18" type="ORF">COCON_G00159630</name>
</gene>
<evidence type="ECO:0000256" key="7">
    <source>
        <dbReference type="ARBA" id="ARBA00022771"/>
    </source>
</evidence>
<dbReference type="EC" id="2.3.2.27" evidence="11"/>
<dbReference type="GO" id="GO:0005737">
    <property type="term" value="C:cytoplasm"/>
    <property type="evidence" value="ECO:0007669"/>
    <property type="project" value="UniProtKB-SubCell"/>
</dbReference>
<keyword evidence="3" id="KW-1017">Isopeptide bond</keyword>
<keyword evidence="4" id="KW-0053">Apoptosis</keyword>
<dbReference type="SUPFAM" id="SSF57850">
    <property type="entry name" value="RING/U-box"/>
    <property type="match status" value="1"/>
</dbReference>
<sequence>MATGATGDLADVSSTPGENEYPSGFPHSICDDVPQDKYLCSNCNNVLNKAHQTMCGHRYCLACVNWLVRNNKNLMCKKCREEDRSLEGNISLLTPDNVFNDAAINKEILELKVHCPNQGCTWKGVLKDYEEHQSGCEHALIPCNIGCGHMVERKKLASHLKKDCSNNLSPCPACSQILSPTELQKHVCSSPSKEMGPTTTQEAEENQQPSTSTQREQCCFSDVGCRFKGSKEVVQHHEVSAHLGHLQLLLQAISTLRATQLTGKGYTPDAQLRRALAELHQQGGGIEADGGLEAGQEGVGDPEEFAKAHSLQDDQVALLLGQRLEELQQRVQVYENIVTVLNREVEKTQLTVAALKQQNQNNQDTIHHLELKVSEHQQKLAVKETTISSLCQRIAAQEDVSYNGTFLWRVCDLTRKMTEAASGLRNNLYSPAFYTARNGFKVCLRLYLTGDGAGRGTHISLFFVVMKGEYDALLSWPFKSKVTFFLMDQNHKEHVVDAFRPDLSSSSFHRPTSDMNVASGRPLFFPLAKLHSPRHAYVKDDTLFIKCIVDTAG</sequence>
<comment type="similarity">
    <text evidence="11">Belongs to the TNF receptor-associated factor family.</text>
</comment>
<dbReference type="GO" id="GO:0061630">
    <property type="term" value="F:ubiquitin protein ligase activity"/>
    <property type="evidence" value="ECO:0007669"/>
    <property type="project" value="UniProtKB-EC"/>
</dbReference>
<evidence type="ECO:0000256" key="1">
    <source>
        <dbReference type="ARBA" id="ARBA00004496"/>
    </source>
</evidence>
<evidence type="ECO:0000256" key="10">
    <source>
        <dbReference type="ARBA" id="ARBA00023054"/>
    </source>
</evidence>
<feature type="zinc finger region" description="TRAF-type" evidence="12">
    <location>
        <begin position="132"/>
        <end position="184"/>
    </location>
</feature>
<dbReference type="PROSITE" id="PS50144">
    <property type="entry name" value="MATH"/>
    <property type="match status" value="1"/>
</dbReference>
<dbReference type="InterPro" id="IPR032070">
    <property type="entry name" value="TRAF_BIRC3-bd"/>
</dbReference>
<protein>
    <recommendedName>
        <fullName evidence="11">TNF receptor-associated factor</fullName>
        <ecNumber evidence="11">2.3.2.27</ecNumber>
    </recommendedName>
</protein>
<dbReference type="FunFam" id="3.30.40.10:FF:000902">
    <property type="entry name" value="TNF receptor-associated factor"/>
    <property type="match status" value="1"/>
</dbReference>
<dbReference type="GO" id="GO:0009898">
    <property type="term" value="C:cytoplasmic side of plasma membrane"/>
    <property type="evidence" value="ECO:0007669"/>
    <property type="project" value="TreeGrafter"/>
</dbReference>
<evidence type="ECO:0000256" key="11">
    <source>
        <dbReference type="PIRNR" id="PIRNR015614"/>
    </source>
</evidence>
<name>A0A9Q1D9W1_CONCO</name>
<evidence type="ECO:0000256" key="6">
    <source>
        <dbReference type="ARBA" id="ARBA00022737"/>
    </source>
</evidence>
<feature type="coiled-coil region" evidence="13">
    <location>
        <begin position="324"/>
        <end position="372"/>
    </location>
</feature>
<evidence type="ECO:0000259" key="15">
    <source>
        <dbReference type="PROSITE" id="PS50089"/>
    </source>
</evidence>
<evidence type="ECO:0000256" key="12">
    <source>
        <dbReference type="PROSITE-ProRule" id="PRU00207"/>
    </source>
</evidence>
<comment type="catalytic activity">
    <reaction evidence="11">
        <text>S-ubiquitinyl-[E2 ubiquitin-conjugating enzyme]-L-cysteine + [acceptor protein]-L-lysine = [E2 ubiquitin-conjugating enzyme]-L-cysteine + N(6)-ubiquitinyl-[acceptor protein]-L-lysine.</text>
        <dbReference type="EC" id="2.3.2.27"/>
    </reaction>
</comment>
<dbReference type="InterPro" id="IPR012227">
    <property type="entry name" value="TNF_rcpt-assoc_TRAF_met"/>
</dbReference>
<organism evidence="18 19">
    <name type="scientific">Conger conger</name>
    <name type="common">Conger eel</name>
    <name type="synonym">Muraena conger</name>
    <dbReference type="NCBI Taxonomy" id="82655"/>
    <lineage>
        <taxon>Eukaryota</taxon>
        <taxon>Metazoa</taxon>
        <taxon>Chordata</taxon>
        <taxon>Craniata</taxon>
        <taxon>Vertebrata</taxon>
        <taxon>Euteleostomi</taxon>
        <taxon>Actinopterygii</taxon>
        <taxon>Neopterygii</taxon>
        <taxon>Teleostei</taxon>
        <taxon>Anguilliformes</taxon>
        <taxon>Congridae</taxon>
        <taxon>Conger</taxon>
    </lineage>
</organism>
<keyword evidence="9" id="KW-0832">Ubl conjugation</keyword>
<dbReference type="Pfam" id="PF02176">
    <property type="entry name" value="zf-TRAF"/>
    <property type="match status" value="1"/>
</dbReference>
<keyword evidence="19" id="KW-1185">Reference proteome</keyword>
<keyword evidence="10 13" id="KW-0175">Coiled coil</keyword>
<reference evidence="18" key="1">
    <citation type="journal article" date="2023" name="Science">
        <title>Genome structures resolve the early diversification of teleost fishes.</title>
        <authorList>
            <person name="Parey E."/>
            <person name="Louis A."/>
            <person name="Montfort J."/>
            <person name="Bouchez O."/>
            <person name="Roques C."/>
            <person name="Iampietro C."/>
            <person name="Lluch J."/>
            <person name="Castinel A."/>
            <person name="Donnadieu C."/>
            <person name="Desvignes T."/>
            <person name="Floi Bucao C."/>
            <person name="Jouanno E."/>
            <person name="Wen M."/>
            <person name="Mejri S."/>
            <person name="Dirks R."/>
            <person name="Jansen H."/>
            <person name="Henkel C."/>
            <person name="Chen W.J."/>
            <person name="Zahm M."/>
            <person name="Cabau C."/>
            <person name="Klopp C."/>
            <person name="Thompson A.W."/>
            <person name="Robinson-Rechavi M."/>
            <person name="Braasch I."/>
            <person name="Lecointre G."/>
            <person name="Bobe J."/>
            <person name="Postlethwait J.H."/>
            <person name="Berthelot C."/>
            <person name="Roest Crollius H."/>
            <person name="Guiguen Y."/>
        </authorList>
    </citation>
    <scope>NUCLEOTIDE SEQUENCE</scope>
    <source>
        <strain evidence="18">Concon-B</strain>
    </source>
</reference>
<dbReference type="InterPro" id="IPR017907">
    <property type="entry name" value="Znf_RING_CS"/>
</dbReference>
<dbReference type="Pfam" id="PF16673">
    <property type="entry name" value="TRAF_BIRC3_bd"/>
    <property type="match status" value="1"/>
</dbReference>
<dbReference type="Gene3D" id="2.60.210.10">
    <property type="entry name" value="Apoptosis, Tumor Necrosis Factor Receptor Associated Protein 2, Chain A"/>
    <property type="match status" value="1"/>
</dbReference>
<dbReference type="GO" id="GO:0042981">
    <property type="term" value="P:regulation of apoptotic process"/>
    <property type="evidence" value="ECO:0007669"/>
    <property type="project" value="InterPro"/>
</dbReference>
<keyword evidence="8 11" id="KW-0862">Zinc</keyword>
<dbReference type="PROSITE" id="PS50089">
    <property type="entry name" value="ZF_RING_2"/>
    <property type="match status" value="1"/>
</dbReference>
<keyword evidence="7 12" id="KW-0863">Zinc-finger</keyword>
<keyword evidence="5 11" id="KW-0479">Metal-binding</keyword>
<dbReference type="PROSITE" id="PS50145">
    <property type="entry name" value="ZF_TRAF"/>
    <property type="match status" value="1"/>
</dbReference>
<dbReference type="SUPFAM" id="SSF49599">
    <property type="entry name" value="TRAF domain-like"/>
    <property type="match status" value="2"/>
</dbReference>
<dbReference type="Gene3D" id="1.20.5.110">
    <property type="match status" value="1"/>
</dbReference>
<dbReference type="EMBL" id="JAFJMO010000011">
    <property type="protein sequence ID" value="KAJ8263506.1"/>
    <property type="molecule type" value="Genomic_DNA"/>
</dbReference>
<evidence type="ECO:0000256" key="8">
    <source>
        <dbReference type="ARBA" id="ARBA00022833"/>
    </source>
</evidence>
<comment type="subcellular location">
    <subcellularLocation>
        <location evidence="1 11">Cytoplasm</location>
    </subcellularLocation>
</comment>
<dbReference type="Pfam" id="PF21355">
    <property type="entry name" value="TRAF-mep_MATH"/>
    <property type="match status" value="1"/>
</dbReference>
<dbReference type="InterPro" id="IPR002083">
    <property type="entry name" value="MATH/TRAF_dom"/>
</dbReference>
<dbReference type="FunFam" id="2.60.210.10:FF:000001">
    <property type="entry name" value="TNF receptor-associated factor"/>
    <property type="match status" value="1"/>
</dbReference>